<dbReference type="NCBIfam" id="TIGR02681">
    <property type="entry name" value="phage_pRha"/>
    <property type="match status" value="1"/>
</dbReference>
<dbReference type="STRING" id="1656094.BFC18_06475"/>
<keyword evidence="3" id="KW-1185">Reference proteome</keyword>
<keyword evidence="1" id="KW-0175">Coiled coil</keyword>
<dbReference type="AlphaFoldDB" id="A0A1E7ZE60"/>
<evidence type="ECO:0000313" key="2">
    <source>
        <dbReference type="EMBL" id="OFC71795.1"/>
    </source>
</evidence>
<reference evidence="2 3" key="1">
    <citation type="submission" date="2016-08" db="EMBL/GenBank/DDBJ databases">
        <authorList>
            <person name="Seilhamer J.J."/>
        </authorList>
    </citation>
    <scope>NUCLEOTIDE SEQUENCE [LARGE SCALE GENOMIC DNA]</scope>
    <source>
        <strain evidence="2 3">KCTC 42603</strain>
    </source>
</reference>
<accession>A0A1E7ZE60</accession>
<dbReference type="Proteomes" id="UP000175691">
    <property type="component" value="Unassembled WGS sequence"/>
</dbReference>
<dbReference type="Pfam" id="PF09669">
    <property type="entry name" value="Phage_pRha"/>
    <property type="match status" value="1"/>
</dbReference>
<dbReference type="EMBL" id="MDHN01000010">
    <property type="protein sequence ID" value="OFC71795.1"/>
    <property type="molecule type" value="Genomic_DNA"/>
</dbReference>
<evidence type="ECO:0008006" key="4">
    <source>
        <dbReference type="Google" id="ProtNLM"/>
    </source>
</evidence>
<comment type="caution">
    <text evidence="2">The sequence shown here is derived from an EMBL/GenBank/DDBJ whole genome shotgun (WGS) entry which is preliminary data.</text>
</comment>
<dbReference type="InterPro" id="IPR014054">
    <property type="entry name" value="Phage_regulatory_Rha"/>
</dbReference>
<sequence length="234" mass="27104">MVNQLPDVDLRHYIDVKGNQLYTPSTRIAEVFGKQHKDILRAIRNIDCSDYFNERNFAPVKYKDAKGEMREMYNITKDGFVFLVMGFTGKQAAVIKEAYINAFNAMAEQLQQLPPADMSTELQQANAELQQELLQLYREKATYLQQELTQKQRPVPASLKNNPYTEHKKHTFIHAVIQFLHENPGSTKTKVLDAAGVRKDDKTARNWLVEYEGIHWDCVAMGTAYAYFCKEYRK</sequence>
<protein>
    <recommendedName>
        <fullName evidence="4">Rha family transcriptional regulator</fullName>
    </recommendedName>
</protein>
<evidence type="ECO:0000313" key="3">
    <source>
        <dbReference type="Proteomes" id="UP000175691"/>
    </source>
</evidence>
<dbReference type="RefSeq" id="WP_070124135.1">
    <property type="nucleotide sequence ID" value="NZ_MDHN01000010.1"/>
</dbReference>
<name>A0A1E7ZE60_9ALTE</name>
<feature type="coiled-coil region" evidence="1">
    <location>
        <begin position="119"/>
        <end position="146"/>
    </location>
</feature>
<proteinExistence type="predicted"/>
<dbReference type="OrthoDB" id="79831at2"/>
<evidence type="ECO:0000256" key="1">
    <source>
        <dbReference type="SAM" id="Coils"/>
    </source>
</evidence>
<gene>
    <name evidence="2" type="ORF">BFC18_06475</name>
</gene>
<organism evidence="2 3">
    <name type="scientific">Alteromonas confluentis</name>
    <dbReference type="NCBI Taxonomy" id="1656094"/>
    <lineage>
        <taxon>Bacteria</taxon>
        <taxon>Pseudomonadati</taxon>
        <taxon>Pseudomonadota</taxon>
        <taxon>Gammaproteobacteria</taxon>
        <taxon>Alteromonadales</taxon>
        <taxon>Alteromonadaceae</taxon>
        <taxon>Alteromonas/Salinimonas group</taxon>
        <taxon>Alteromonas</taxon>
    </lineage>
</organism>